<name>A0A7X5XQA8_9SPHN</name>
<feature type="compositionally biased region" description="Low complexity" evidence="1">
    <location>
        <begin position="155"/>
        <end position="164"/>
    </location>
</feature>
<organism evidence="3 4">
    <name type="scientific">Sphingopyxis italica</name>
    <dbReference type="NCBI Taxonomy" id="1129133"/>
    <lineage>
        <taxon>Bacteria</taxon>
        <taxon>Pseudomonadati</taxon>
        <taxon>Pseudomonadota</taxon>
        <taxon>Alphaproteobacteria</taxon>
        <taxon>Sphingomonadales</taxon>
        <taxon>Sphingomonadaceae</taxon>
        <taxon>Sphingopyxis</taxon>
    </lineage>
</organism>
<keyword evidence="2" id="KW-0812">Transmembrane</keyword>
<evidence type="ECO:0000313" key="3">
    <source>
        <dbReference type="EMBL" id="NJB89348.1"/>
    </source>
</evidence>
<keyword evidence="2" id="KW-0472">Membrane</keyword>
<keyword evidence="4" id="KW-1185">Reference proteome</keyword>
<gene>
    <name evidence="3" type="ORF">GGR90_001500</name>
</gene>
<reference evidence="3 4" key="1">
    <citation type="submission" date="2020-03" db="EMBL/GenBank/DDBJ databases">
        <title>Genomic Encyclopedia of Type Strains, Phase IV (KMG-IV): sequencing the most valuable type-strain genomes for metagenomic binning, comparative biology and taxonomic classification.</title>
        <authorList>
            <person name="Goeker M."/>
        </authorList>
    </citation>
    <scope>NUCLEOTIDE SEQUENCE [LARGE SCALE GENOMIC DNA]</scope>
    <source>
        <strain evidence="3 4">DSM 25229</strain>
    </source>
</reference>
<dbReference type="EMBL" id="JAATIT010000001">
    <property type="protein sequence ID" value="NJB89348.1"/>
    <property type="molecule type" value="Genomic_DNA"/>
</dbReference>
<feature type="compositionally biased region" description="Low complexity" evidence="1">
    <location>
        <begin position="134"/>
        <end position="148"/>
    </location>
</feature>
<evidence type="ECO:0000256" key="1">
    <source>
        <dbReference type="SAM" id="MobiDB-lite"/>
    </source>
</evidence>
<evidence type="ECO:0000256" key="2">
    <source>
        <dbReference type="SAM" id="Phobius"/>
    </source>
</evidence>
<dbReference type="GO" id="GO:0004519">
    <property type="term" value="F:endonuclease activity"/>
    <property type="evidence" value="ECO:0007669"/>
    <property type="project" value="UniProtKB-KW"/>
</dbReference>
<feature type="compositionally biased region" description="Basic and acidic residues" evidence="1">
    <location>
        <begin position="61"/>
        <end position="70"/>
    </location>
</feature>
<feature type="compositionally biased region" description="Low complexity" evidence="1">
    <location>
        <begin position="99"/>
        <end position="127"/>
    </location>
</feature>
<protein>
    <submittedName>
        <fullName evidence="3">Putative flap endonuclease-1-like 5' DNA nuclease</fullName>
    </submittedName>
</protein>
<feature type="compositionally biased region" description="Pro residues" evidence="1">
    <location>
        <begin position="72"/>
        <end position="83"/>
    </location>
</feature>
<proteinExistence type="predicted"/>
<feature type="transmembrane region" description="Helical" evidence="2">
    <location>
        <begin position="7"/>
        <end position="26"/>
    </location>
</feature>
<dbReference type="PRINTS" id="PR01217">
    <property type="entry name" value="PRICHEXTENSN"/>
</dbReference>
<keyword evidence="3" id="KW-0378">Hydrolase</keyword>
<dbReference type="RefSeq" id="WP_167920704.1">
    <property type="nucleotide sequence ID" value="NZ_JAATIT010000001.1"/>
</dbReference>
<accession>A0A7X5XQA8</accession>
<keyword evidence="2" id="KW-1133">Transmembrane helix</keyword>
<keyword evidence="3" id="KW-0255">Endonuclease</keyword>
<keyword evidence="3" id="KW-0540">Nuclease</keyword>
<dbReference type="AlphaFoldDB" id="A0A7X5XQA8"/>
<sequence>MIWLQENWIIAVVGLVVAVVLLWWLFGRAKPQEIAPPAAEPAKPAKPLEPAKPEIVAAEPARFKPIERGPRPVTPAAPPPAPEPAAKAPPSAPAPAPVVEPVTETAPPASKPAAKPKAATKPAAKKAATKEPAAKPAAKPATKAAAKPAAKKAPKAAAIPEEPTVSPPPVAKPAPASSTTGADNLQLLKGVGPKLVVLLNGLGVTSFRQIADWTDADVARVDAALGAFQGRITRDNIVDQAAYLARGDKAGFEAKYGALGGEL</sequence>
<evidence type="ECO:0000313" key="4">
    <source>
        <dbReference type="Proteomes" id="UP000535078"/>
    </source>
</evidence>
<dbReference type="Proteomes" id="UP000535078">
    <property type="component" value="Unassembled WGS sequence"/>
</dbReference>
<feature type="region of interest" description="Disordered" evidence="1">
    <location>
        <begin position="36"/>
        <end position="181"/>
    </location>
</feature>
<comment type="caution">
    <text evidence="3">The sequence shown here is derived from an EMBL/GenBank/DDBJ whole genome shotgun (WGS) entry which is preliminary data.</text>
</comment>